<sequence length="169" mass="18523">MRDYPVGSAVFLAVLSIFALFAGFFLVLTGGGDVRLPTLVLWALLGVVSESLSVHNSRGNIYISTTEAVVFGAYITGGTVTGLVTICASLLLWVEIRDGKMRNLFTTPFRLTLFNSTHFIVGLSIVDLVYRFLVSFSGGNHGCDLSPFWTPFVSVFLHADYRRSYYSCG</sequence>
<keyword evidence="1" id="KW-0472">Membrane</keyword>
<dbReference type="KEGG" id="ssm:Spirs_1080"/>
<name>E1R0W4_SEDSS</name>
<dbReference type="RefSeq" id="WP_013253677.1">
    <property type="nucleotide sequence ID" value="NC_014364.1"/>
</dbReference>
<protein>
    <submittedName>
        <fullName evidence="2">Uncharacterized protein</fullName>
    </submittedName>
</protein>
<gene>
    <name evidence="2" type="ordered locus">Spirs_1080</name>
</gene>
<evidence type="ECO:0000256" key="1">
    <source>
        <dbReference type="SAM" id="Phobius"/>
    </source>
</evidence>
<keyword evidence="1" id="KW-0812">Transmembrane</keyword>
<evidence type="ECO:0000313" key="2">
    <source>
        <dbReference type="EMBL" id="ADK80213.1"/>
    </source>
</evidence>
<feature type="transmembrane region" description="Helical" evidence="1">
    <location>
        <begin position="6"/>
        <end position="27"/>
    </location>
</feature>
<dbReference type="AlphaFoldDB" id="E1R0W4"/>
<keyword evidence="1" id="KW-1133">Transmembrane helix</keyword>
<dbReference type="HOGENOM" id="CLU_1577543_0_0_12"/>
<accession>E1R0W4</accession>
<dbReference type="EMBL" id="CP002116">
    <property type="protein sequence ID" value="ADK80213.1"/>
    <property type="molecule type" value="Genomic_DNA"/>
</dbReference>
<dbReference type="Proteomes" id="UP000002318">
    <property type="component" value="Chromosome"/>
</dbReference>
<reference evidence="2 3" key="1">
    <citation type="journal article" date="2010" name="Stand. Genomic Sci.">
        <title>Complete genome sequence of Spirochaeta smaragdinae type strain (SEBR 4228).</title>
        <authorList>
            <person name="Mavromatis K."/>
            <person name="Yasawong M."/>
            <person name="Chertkov O."/>
            <person name="Lapidus A."/>
            <person name="Lucas S."/>
            <person name="Nolan M."/>
            <person name="Del Rio T.G."/>
            <person name="Tice H."/>
            <person name="Cheng J.F."/>
            <person name="Pitluck S."/>
            <person name="Liolios K."/>
            <person name="Ivanova N."/>
            <person name="Tapia R."/>
            <person name="Han C."/>
            <person name="Bruce D."/>
            <person name="Goodwin L."/>
            <person name="Pati A."/>
            <person name="Chen A."/>
            <person name="Palaniappan K."/>
            <person name="Land M."/>
            <person name="Hauser L."/>
            <person name="Chang Y.J."/>
            <person name="Jeffries C.D."/>
            <person name="Detter J.C."/>
            <person name="Rohde M."/>
            <person name="Brambilla E."/>
            <person name="Spring S."/>
            <person name="Goker M."/>
            <person name="Sikorski J."/>
            <person name="Woyke T."/>
            <person name="Bristow J."/>
            <person name="Eisen J.A."/>
            <person name="Markowitz V."/>
            <person name="Hugenholtz P."/>
            <person name="Klenk H.P."/>
            <person name="Kyrpides N.C."/>
        </authorList>
    </citation>
    <scope>NUCLEOTIDE SEQUENCE [LARGE SCALE GENOMIC DNA]</scope>
    <source>
        <strain evidence="3">DSM 11293 / JCM 15392 / SEBR 4228</strain>
    </source>
</reference>
<organism evidence="2 3">
    <name type="scientific">Sediminispirochaeta smaragdinae (strain DSM 11293 / JCM 15392 / SEBR 4228)</name>
    <name type="common">Spirochaeta smaragdinae</name>
    <dbReference type="NCBI Taxonomy" id="573413"/>
    <lineage>
        <taxon>Bacteria</taxon>
        <taxon>Pseudomonadati</taxon>
        <taxon>Spirochaetota</taxon>
        <taxon>Spirochaetia</taxon>
        <taxon>Spirochaetales</taxon>
        <taxon>Spirochaetaceae</taxon>
        <taxon>Sediminispirochaeta</taxon>
    </lineage>
</organism>
<proteinExistence type="predicted"/>
<feature type="transmembrane region" description="Helical" evidence="1">
    <location>
        <begin position="68"/>
        <end position="94"/>
    </location>
</feature>
<keyword evidence="3" id="KW-1185">Reference proteome</keyword>
<evidence type="ECO:0000313" key="3">
    <source>
        <dbReference type="Proteomes" id="UP000002318"/>
    </source>
</evidence>
<dbReference type="STRING" id="573413.Spirs_1080"/>